<dbReference type="EMBL" id="CZBU01000002">
    <property type="protein sequence ID" value="CUQ76343.1"/>
    <property type="molecule type" value="Genomic_DNA"/>
</dbReference>
<proteinExistence type="predicted"/>
<keyword evidence="2 3" id="KW-1133">Transmembrane helix</keyword>
<sequence length="255" mass="27159">MKDKKTGLIQALIGAVILIIGIVLCVNTYIVKGNKAYAFSLLVTILGIVILIAGLYRTFSKKERKPVDAKVIAQAALCAALCYVGATFIKIDIPVGTERTMFHFGNVFCVLAALLIGGEWGGLAGAIGMTISDLSTAYVTSAPKTFILKLCIGLIVGFVAHKLFHLSKEHSAKYVTVATVVSSICGMAFNIVADPVVGYFYKTYLLGVPQDLAKTLAKIGAITTSVNAVIAVIVASIIYLALRPAMKKLNMLRDL</sequence>
<dbReference type="PANTHER" id="PTHR37815">
    <property type="entry name" value="UPF0397 PROTEIN BC_2624-RELATED"/>
    <property type="match status" value="1"/>
</dbReference>
<reference evidence="4 5" key="1">
    <citation type="submission" date="2015-09" db="EMBL/GenBank/DDBJ databases">
        <authorList>
            <consortium name="Pathogen Informatics"/>
        </authorList>
    </citation>
    <scope>NUCLEOTIDE SEQUENCE [LARGE SCALE GENOMIC DNA]</scope>
    <source>
        <strain evidence="4 5">2789STDY5834875</strain>
    </source>
</reference>
<evidence type="ECO:0000256" key="3">
    <source>
        <dbReference type="SAM" id="Phobius"/>
    </source>
</evidence>
<feature type="transmembrane region" description="Helical" evidence="3">
    <location>
        <begin position="71"/>
        <end position="89"/>
    </location>
</feature>
<accession>A0A174YMJ3</accession>
<gene>
    <name evidence="4" type="ORF">ERS852490_01001</name>
</gene>
<feature type="transmembrane region" description="Helical" evidence="3">
    <location>
        <begin position="176"/>
        <end position="201"/>
    </location>
</feature>
<dbReference type="PANTHER" id="PTHR37815:SF3">
    <property type="entry name" value="UPF0397 PROTEIN SPR0429"/>
    <property type="match status" value="1"/>
</dbReference>
<evidence type="ECO:0000313" key="5">
    <source>
        <dbReference type="Proteomes" id="UP000095621"/>
    </source>
</evidence>
<name>A0A174YMJ3_9FIRM</name>
<feature type="transmembrane region" description="Helical" evidence="3">
    <location>
        <begin position="221"/>
        <end position="242"/>
    </location>
</feature>
<feature type="transmembrane region" description="Helical" evidence="3">
    <location>
        <begin position="101"/>
        <end position="118"/>
    </location>
</feature>
<dbReference type="InterPro" id="IPR009825">
    <property type="entry name" value="ECF_substrate-spec-like"/>
</dbReference>
<feature type="transmembrane region" description="Helical" evidence="3">
    <location>
        <begin position="7"/>
        <end position="30"/>
    </location>
</feature>
<dbReference type="GO" id="GO:0016020">
    <property type="term" value="C:membrane"/>
    <property type="evidence" value="ECO:0007669"/>
    <property type="project" value="InterPro"/>
</dbReference>
<dbReference type="AlphaFoldDB" id="A0A174YMJ3"/>
<keyword evidence="3" id="KW-0472">Membrane</keyword>
<organism evidence="4 5">
    <name type="scientific">Lachnospira eligens</name>
    <dbReference type="NCBI Taxonomy" id="39485"/>
    <lineage>
        <taxon>Bacteria</taxon>
        <taxon>Bacillati</taxon>
        <taxon>Bacillota</taxon>
        <taxon>Clostridia</taxon>
        <taxon>Lachnospirales</taxon>
        <taxon>Lachnospiraceae</taxon>
        <taxon>Lachnospira</taxon>
    </lineage>
</organism>
<dbReference type="Gene3D" id="1.10.1760.20">
    <property type="match status" value="1"/>
</dbReference>
<dbReference type="Pfam" id="PF07155">
    <property type="entry name" value="ECF-ribofla_trS"/>
    <property type="match status" value="1"/>
</dbReference>
<feature type="transmembrane region" description="Helical" evidence="3">
    <location>
        <begin position="36"/>
        <end position="59"/>
    </location>
</feature>
<evidence type="ECO:0000256" key="2">
    <source>
        <dbReference type="ARBA" id="ARBA00022989"/>
    </source>
</evidence>
<feature type="transmembrane region" description="Helical" evidence="3">
    <location>
        <begin position="146"/>
        <end position="164"/>
    </location>
</feature>
<evidence type="ECO:0000256" key="1">
    <source>
        <dbReference type="ARBA" id="ARBA00022692"/>
    </source>
</evidence>
<protein>
    <submittedName>
        <fullName evidence="4">Predicted membrane protein</fullName>
    </submittedName>
</protein>
<dbReference type="Proteomes" id="UP000095621">
    <property type="component" value="Unassembled WGS sequence"/>
</dbReference>
<dbReference type="RefSeq" id="WP_330375377.1">
    <property type="nucleotide sequence ID" value="NZ_CZBU01000002.1"/>
</dbReference>
<evidence type="ECO:0000313" key="4">
    <source>
        <dbReference type="EMBL" id="CUQ76343.1"/>
    </source>
</evidence>
<keyword evidence="1 3" id="KW-0812">Transmembrane</keyword>